<name>A0A1M4N1G1_9RHOB</name>
<dbReference type="AlphaFoldDB" id="A0A1M4N1G1"/>
<evidence type="ECO:0000259" key="1">
    <source>
        <dbReference type="Pfam" id="PF03992"/>
    </source>
</evidence>
<protein>
    <recommendedName>
        <fullName evidence="1">ABM domain-containing protein</fullName>
    </recommendedName>
</protein>
<proteinExistence type="predicted"/>
<feature type="domain" description="ABM" evidence="1">
    <location>
        <begin position="1"/>
        <end position="69"/>
    </location>
</feature>
<dbReference type="InterPro" id="IPR011008">
    <property type="entry name" value="Dimeric_a/b-barrel"/>
</dbReference>
<sequence length="98" mass="11019">MITRIYRVRIHPELRDEFEPLFQTVALGSVTKFAGCARVVIGGPAEGTPDEYAMITEWTDAAALTEFAGADWSVAHIPPGMEKFVQECWVHHFEHMAE</sequence>
<dbReference type="InterPro" id="IPR007138">
    <property type="entry name" value="ABM_dom"/>
</dbReference>
<evidence type="ECO:0000313" key="3">
    <source>
        <dbReference type="Proteomes" id="UP000184085"/>
    </source>
</evidence>
<dbReference type="Gene3D" id="3.30.70.100">
    <property type="match status" value="1"/>
</dbReference>
<evidence type="ECO:0000313" key="2">
    <source>
        <dbReference type="EMBL" id="SCM68609.1"/>
    </source>
</evidence>
<keyword evidence="3" id="KW-1185">Reference proteome</keyword>
<dbReference type="Proteomes" id="UP000184085">
    <property type="component" value="Unassembled WGS sequence"/>
</dbReference>
<accession>A0A1M4N1G1</accession>
<dbReference type="SUPFAM" id="SSF54909">
    <property type="entry name" value="Dimeric alpha+beta barrel"/>
    <property type="match status" value="1"/>
</dbReference>
<dbReference type="Pfam" id="PF03992">
    <property type="entry name" value="ABM"/>
    <property type="match status" value="1"/>
</dbReference>
<gene>
    <name evidence="2" type="ORF">KARMA_2834</name>
</gene>
<dbReference type="EMBL" id="FMJB01000057">
    <property type="protein sequence ID" value="SCM68609.1"/>
    <property type="molecule type" value="Genomic_DNA"/>
</dbReference>
<organism evidence="2 3">
    <name type="scientific">Donghicola eburneus</name>
    <dbReference type="NCBI Taxonomy" id="393278"/>
    <lineage>
        <taxon>Bacteria</taxon>
        <taxon>Pseudomonadati</taxon>
        <taxon>Pseudomonadota</taxon>
        <taxon>Alphaproteobacteria</taxon>
        <taxon>Rhodobacterales</taxon>
        <taxon>Roseobacteraceae</taxon>
        <taxon>Donghicola</taxon>
    </lineage>
</organism>
<reference evidence="3" key="1">
    <citation type="submission" date="2016-09" db="EMBL/GenBank/DDBJ databases">
        <authorList>
            <person name="Wibberg D."/>
        </authorList>
    </citation>
    <scope>NUCLEOTIDE SEQUENCE [LARGE SCALE GENOMIC DNA]</scope>
</reference>
<dbReference type="RefSeq" id="WP_072707349.1">
    <property type="nucleotide sequence ID" value="NZ_FMJB01000057.1"/>
</dbReference>